<dbReference type="InterPro" id="IPR036291">
    <property type="entry name" value="NAD(P)-bd_dom_sf"/>
</dbReference>
<organism evidence="2 3">
    <name type="scientific">Cellulomonas composti</name>
    <dbReference type="NCBI Taxonomy" id="266130"/>
    <lineage>
        <taxon>Bacteria</taxon>
        <taxon>Bacillati</taxon>
        <taxon>Actinomycetota</taxon>
        <taxon>Actinomycetes</taxon>
        <taxon>Micrococcales</taxon>
        <taxon>Cellulomonadaceae</taxon>
        <taxon>Cellulomonas</taxon>
    </lineage>
</organism>
<keyword evidence="3" id="KW-1185">Reference proteome</keyword>
<dbReference type="EMBL" id="BJWG01000002">
    <property type="protein sequence ID" value="GEL93990.1"/>
    <property type="molecule type" value="Genomic_DNA"/>
</dbReference>
<dbReference type="Pfam" id="PF13460">
    <property type="entry name" value="NAD_binding_10"/>
    <property type="match status" value="1"/>
</dbReference>
<dbReference type="Gene3D" id="3.40.50.720">
    <property type="entry name" value="NAD(P)-binding Rossmann-like Domain"/>
    <property type="match status" value="1"/>
</dbReference>
<dbReference type="SUPFAM" id="SSF51735">
    <property type="entry name" value="NAD(P)-binding Rossmann-fold domains"/>
    <property type="match status" value="1"/>
</dbReference>
<dbReference type="OrthoDB" id="4248066at2"/>
<protein>
    <submittedName>
        <fullName evidence="2">NAD-dependent dehydratase</fullName>
    </submittedName>
</protein>
<dbReference type="PANTHER" id="PTHR15020">
    <property type="entry name" value="FLAVIN REDUCTASE-RELATED"/>
    <property type="match status" value="1"/>
</dbReference>
<comment type="caution">
    <text evidence="2">The sequence shown here is derived from an EMBL/GenBank/DDBJ whole genome shotgun (WGS) entry which is preliminary data.</text>
</comment>
<proteinExistence type="predicted"/>
<dbReference type="AlphaFoldDB" id="A0A511J7L9"/>
<dbReference type="Proteomes" id="UP000321720">
    <property type="component" value="Unassembled WGS sequence"/>
</dbReference>
<dbReference type="InterPro" id="IPR016040">
    <property type="entry name" value="NAD(P)-bd_dom"/>
</dbReference>
<gene>
    <name evidence="2" type="ORF">CCO02nite_06480</name>
</gene>
<evidence type="ECO:0000313" key="3">
    <source>
        <dbReference type="Proteomes" id="UP000321720"/>
    </source>
</evidence>
<evidence type="ECO:0000259" key="1">
    <source>
        <dbReference type="Pfam" id="PF13460"/>
    </source>
</evidence>
<name>A0A511J7L9_9CELL</name>
<sequence length="228" mass="23053">MRIAIAGGHGRVARRLSRALVEHGDVPVALVRTLEHVDDVVDDGAEAVVLDLERCNVNDVAQAVGGADAVVFAAGAGVGSGAPRKDSVDRGAAALLADAAHRAGVGRYVLVSSLGVEKVGGLGFPPLDMDPVFVAYLRAKAASEADLVRREIAWTVLRPGRLTDDEGTGRVRLAAAADSPSLGGSVSRDDVATVLVALAHAPTTAGQVLTLVAGDTHIPDAVAGLAAG</sequence>
<reference evidence="2 3" key="1">
    <citation type="submission" date="2019-07" db="EMBL/GenBank/DDBJ databases">
        <title>Whole genome shotgun sequence of Cellulomonas composti NBRC 100758.</title>
        <authorList>
            <person name="Hosoyama A."/>
            <person name="Uohara A."/>
            <person name="Ohji S."/>
            <person name="Ichikawa N."/>
        </authorList>
    </citation>
    <scope>NUCLEOTIDE SEQUENCE [LARGE SCALE GENOMIC DNA]</scope>
    <source>
        <strain evidence="2 3">NBRC 100758</strain>
    </source>
</reference>
<accession>A0A511J7L9</accession>
<evidence type="ECO:0000313" key="2">
    <source>
        <dbReference type="EMBL" id="GEL93990.1"/>
    </source>
</evidence>
<dbReference type="PANTHER" id="PTHR15020:SF50">
    <property type="entry name" value="UPF0659 PROTEIN YMR090W"/>
    <property type="match status" value="1"/>
</dbReference>
<dbReference type="RefSeq" id="WP_146841609.1">
    <property type="nucleotide sequence ID" value="NZ_BJWG01000002.1"/>
</dbReference>
<feature type="domain" description="NAD(P)-binding" evidence="1">
    <location>
        <begin position="7"/>
        <end position="202"/>
    </location>
</feature>